<dbReference type="AlphaFoldDB" id="A0A543CRH6"/>
<reference evidence="2 3" key="1">
    <citation type="submission" date="2019-06" db="EMBL/GenBank/DDBJ databases">
        <title>Sequencing the genomes of 1000 actinobacteria strains.</title>
        <authorList>
            <person name="Klenk H.-P."/>
        </authorList>
    </citation>
    <scope>NUCLEOTIDE SEQUENCE [LARGE SCALE GENOMIC DNA]</scope>
    <source>
        <strain evidence="2 3">DSM 102200</strain>
    </source>
</reference>
<keyword evidence="3" id="KW-1185">Reference proteome</keyword>
<keyword evidence="1" id="KW-0812">Transmembrane</keyword>
<dbReference type="OrthoDB" id="3477305at2"/>
<proteinExistence type="predicted"/>
<dbReference type="RefSeq" id="WP_141958718.1">
    <property type="nucleotide sequence ID" value="NZ_VFOZ01000001.1"/>
</dbReference>
<evidence type="ECO:0000256" key="1">
    <source>
        <dbReference type="SAM" id="Phobius"/>
    </source>
</evidence>
<feature type="transmembrane region" description="Helical" evidence="1">
    <location>
        <begin position="95"/>
        <end position="119"/>
    </location>
</feature>
<evidence type="ECO:0008006" key="4">
    <source>
        <dbReference type="Google" id="ProtNLM"/>
    </source>
</evidence>
<comment type="caution">
    <text evidence="2">The sequence shown here is derived from an EMBL/GenBank/DDBJ whole genome shotgun (WGS) entry which is preliminary data.</text>
</comment>
<feature type="transmembrane region" description="Helical" evidence="1">
    <location>
        <begin position="125"/>
        <end position="145"/>
    </location>
</feature>
<feature type="transmembrane region" description="Helical" evidence="1">
    <location>
        <begin position="56"/>
        <end position="83"/>
    </location>
</feature>
<organism evidence="2 3">
    <name type="scientific">Actinoallomurus bryophytorum</name>
    <dbReference type="NCBI Taxonomy" id="1490222"/>
    <lineage>
        <taxon>Bacteria</taxon>
        <taxon>Bacillati</taxon>
        <taxon>Actinomycetota</taxon>
        <taxon>Actinomycetes</taxon>
        <taxon>Streptosporangiales</taxon>
        <taxon>Thermomonosporaceae</taxon>
        <taxon>Actinoallomurus</taxon>
    </lineage>
</organism>
<keyword evidence="1" id="KW-1133">Transmembrane helix</keyword>
<name>A0A543CRH6_9ACTN</name>
<evidence type="ECO:0000313" key="3">
    <source>
        <dbReference type="Proteomes" id="UP000316096"/>
    </source>
</evidence>
<sequence>MHEALTGLIVAAVIVFVIARRFTRRRVDERRLLVIPLVIGGIGIAQGGAVDPHHAALSAGLLAAEIVAALLLGLGLGATMHIWREPSGGLWSRGTWATFGIFLASIAVRSGLFGAGYAAGVRPGSGAILISVAAWLLAQNAVIAWRSRELQTRVSVQP</sequence>
<protein>
    <recommendedName>
        <fullName evidence="4">DUF1453 domain-containing protein</fullName>
    </recommendedName>
</protein>
<feature type="transmembrane region" description="Helical" evidence="1">
    <location>
        <begin position="32"/>
        <end position="50"/>
    </location>
</feature>
<dbReference type="EMBL" id="VFOZ01000001">
    <property type="protein sequence ID" value="TQL99712.1"/>
    <property type="molecule type" value="Genomic_DNA"/>
</dbReference>
<evidence type="ECO:0000313" key="2">
    <source>
        <dbReference type="EMBL" id="TQL99712.1"/>
    </source>
</evidence>
<keyword evidence="1" id="KW-0472">Membrane</keyword>
<dbReference type="Proteomes" id="UP000316096">
    <property type="component" value="Unassembled WGS sequence"/>
</dbReference>
<gene>
    <name evidence="2" type="ORF">FB559_5410</name>
</gene>
<accession>A0A543CRH6</accession>
<feature type="transmembrane region" description="Helical" evidence="1">
    <location>
        <begin position="6"/>
        <end position="23"/>
    </location>
</feature>